<dbReference type="Proteomes" id="UP001287286">
    <property type="component" value="Unassembled WGS sequence"/>
</dbReference>
<evidence type="ECO:0000256" key="1">
    <source>
        <dbReference type="SAM" id="MobiDB-lite"/>
    </source>
</evidence>
<keyword evidence="3" id="KW-1185">Reference proteome</keyword>
<protein>
    <submittedName>
        <fullName evidence="2">Uncharacterized protein</fullName>
    </submittedName>
</protein>
<accession>A0ABR0BR27</accession>
<evidence type="ECO:0000313" key="3">
    <source>
        <dbReference type="Proteomes" id="UP001287286"/>
    </source>
</evidence>
<name>A0ABR0BR27_PURLI</name>
<organism evidence="2 3">
    <name type="scientific">Purpureocillium lilacinum</name>
    <name type="common">Paecilomyces lilacinus</name>
    <dbReference type="NCBI Taxonomy" id="33203"/>
    <lineage>
        <taxon>Eukaryota</taxon>
        <taxon>Fungi</taxon>
        <taxon>Dikarya</taxon>
        <taxon>Ascomycota</taxon>
        <taxon>Pezizomycotina</taxon>
        <taxon>Sordariomycetes</taxon>
        <taxon>Hypocreomycetidae</taxon>
        <taxon>Hypocreales</taxon>
        <taxon>Ophiocordycipitaceae</taxon>
        <taxon>Purpureocillium</taxon>
    </lineage>
</organism>
<sequence>MAQANSAWDFYLIENYDPSTPIPVLADRFISLGDEGRKPYYTSYLSLRSTPISDFPTLPCTYQTPQERNPPQGQPISVRTYYGDEGSSGSGSGSGSGIDRLRNIVGDATFDDVRYEGMSSRDFLNRIPQKIEAYGFDREGNQFLLDPADNEPDYSDPDSDPDSEDDGSDIPQRVLIIEYDREAQTTGWVKVTAFGASGEVALENRIKAGKLGDAVGAFASGVSLAEHSGGWGKVGKGDGWDVEDWGMGHGVLPPGLQEIYDAQRRGAEAASGQQA</sequence>
<comment type="caution">
    <text evidence="2">The sequence shown here is derived from an EMBL/GenBank/DDBJ whole genome shotgun (WGS) entry which is preliminary data.</text>
</comment>
<gene>
    <name evidence="2" type="ORF">Purlil1_9237</name>
</gene>
<proteinExistence type="predicted"/>
<feature type="region of interest" description="Disordered" evidence="1">
    <location>
        <begin position="142"/>
        <end position="169"/>
    </location>
</feature>
<feature type="compositionally biased region" description="Acidic residues" evidence="1">
    <location>
        <begin position="148"/>
        <end position="168"/>
    </location>
</feature>
<reference evidence="2 3" key="1">
    <citation type="journal article" date="2024" name="Microbiol. Resour. Announc.">
        <title>Genome annotations for the ascomycete fungi Trichoderma harzianum, Trichoderma aggressivum, and Purpureocillium lilacinum.</title>
        <authorList>
            <person name="Beijen E.P.W."/>
            <person name="Ohm R.A."/>
        </authorList>
    </citation>
    <scope>NUCLEOTIDE SEQUENCE [LARGE SCALE GENOMIC DNA]</scope>
    <source>
        <strain evidence="2 3">CBS 150709</strain>
    </source>
</reference>
<evidence type="ECO:0000313" key="2">
    <source>
        <dbReference type="EMBL" id="KAK4086391.1"/>
    </source>
</evidence>
<dbReference type="EMBL" id="JAWRVI010000041">
    <property type="protein sequence ID" value="KAK4086391.1"/>
    <property type="molecule type" value="Genomic_DNA"/>
</dbReference>